<dbReference type="SUPFAM" id="SSF54506">
    <property type="entry name" value="Diaminopimelate epimerase-like"/>
    <property type="match status" value="1"/>
</dbReference>
<dbReference type="Proteomes" id="UP000002753">
    <property type="component" value="Unassembled WGS sequence"/>
</dbReference>
<dbReference type="FunFam" id="3.10.310.10:FF:000024">
    <property type="entry name" value="Yhi9p"/>
    <property type="match status" value="1"/>
</dbReference>
<dbReference type="GO" id="GO:0016853">
    <property type="term" value="F:isomerase activity"/>
    <property type="evidence" value="ECO:0007669"/>
    <property type="project" value="TreeGrafter"/>
</dbReference>
<dbReference type="HOGENOM" id="CLU_048756_0_0_1"/>
<dbReference type="PANTHER" id="PTHR13774:SF32">
    <property type="entry name" value="ANTISENSE-ENHANCING SEQUENCE 1"/>
    <property type="match status" value="1"/>
</dbReference>
<accession>J6ECG9</accession>
<dbReference type="PANTHER" id="PTHR13774">
    <property type="entry name" value="PHENAZINE BIOSYNTHESIS PROTEIN"/>
    <property type="match status" value="1"/>
</dbReference>
<evidence type="ECO:0000313" key="3">
    <source>
        <dbReference type="Proteomes" id="UP000002753"/>
    </source>
</evidence>
<proteinExistence type="predicted"/>
<dbReference type="NCBIfam" id="TIGR00654">
    <property type="entry name" value="PhzF_family"/>
    <property type="match status" value="1"/>
</dbReference>
<feature type="active site" evidence="1">
    <location>
        <position position="65"/>
    </location>
</feature>
<reference evidence="2 3" key="1">
    <citation type="journal article" date="2003" name="Science">
        <title>Finding functional features in Saccharomyces genomes by phylogenetic footprinting.</title>
        <authorList>
            <person name="Cliften P.F."/>
            <person name="Sudarsanam P."/>
            <person name="Desikan A."/>
            <person name="Fulton L."/>
            <person name="Fulton B."/>
            <person name="Majors J."/>
            <person name="Waterston R."/>
            <person name="Cohen B.A."/>
            <person name="Johnston M."/>
        </authorList>
    </citation>
    <scope>NUCLEOTIDE SEQUENCE [LARGE SCALE GENOMIC DNA]</scope>
    <source>
        <strain evidence="3">ATCC MYA-4449 / AS 2.2408 / CBS 8840 / NBRC 1802 / NCYC 2889</strain>
    </source>
</reference>
<gene>
    <name evidence="2" type="primary">YHR029C</name>
    <name evidence="2" type="ORF">SKUD_150804</name>
</gene>
<dbReference type="GO" id="GO:0005737">
    <property type="term" value="C:cytoplasm"/>
    <property type="evidence" value="ECO:0007669"/>
    <property type="project" value="TreeGrafter"/>
</dbReference>
<dbReference type="EMBL" id="AACI03001807">
    <property type="protein sequence ID" value="EJT41989.1"/>
    <property type="molecule type" value="Genomic_DNA"/>
</dbReference>
<protein>
    <submittedName>
        <fullName evidence="2">YHI9-like protein</fullName>
    </submittedName>
</protein>
<name>J6ECG9_SACK1</name>
<dbReference type="AlphaFoldDB" id="J6ECG9"/>
<dbReference type="InterPro" id="IPR003719">
    <property type="entry name" value="Phenazine_PhzF-like"/>
</dbReference>
<evidence type="ECO:0000313" key="2">
    <source>
        <dbReference type="EMBL" id="EJT41989.1"/>
    </source>
</evidence>
<comment type="caution">
    <text evidence="2">The sequence shown here is derived from an EMBL/GenBank/DDBJ whole genome shotgun (WGS) entry which is preliminary data.</text>
</comment>
<dbReference type="Pfam" id="PF02567">
    <property type="entry name" value="PhzC-PhzF"/>
    <property type="match status" value="1"/>
</dbReference>
<organism evidence="2 3">
    <name type="scientific">Saccharomyces kudriavzevii (strain ATCC MYA-4449 / AS 2.2408 / CBS 8840 / NBRC 1802 / NCYC 2889)</name>
    <name type="common">Yeast</name>
    <dbReference type="NCBI Taxonomy" id="226230"/>
    <lineage>
        <taxon>Eukaryota</taxon>
        <taxon>Fungi</taxon>
        <taxon>Dikarya</taxon>
        <taxon>Ascomycota</taxon>
        <taxon>Saccharomycotina</taxon>
        <taxon>Saccharomycetes</taxon>
        <taxon>Saccharomycetales</taxon>
        <taxon>Saccharomycetaceae</taxon>
        <taxon>Saccharomyces</taxon>
    </lineage>
</organism>
<dbReference type="STRING" id="226230.J6ECG9"/>
<evidence type="ECO:0000256" key="1">
    <source>
        <dbReference type="PIRSR" id="PIRSR016184-1"/>
    </source>
</evidence>
<sequence length="307" mass="33573">MQLKKLHPRTYLYMTLIVPFKQVDVFTEKPFKGNPVAVINFLSIDESEVTQNELQAIANWTNLSETTFLFKPSDNKYDYKLRIFSPRNEMPFAGHPTIGSCKAFLEFTKNTTATSIVQECGAGAIPLTIKEGLISFKAPIADYEGISSDVIAGYEQAIGLKFVAAPALLHTGPEWIVALVDDAETCLNANPNFTMLADQTNQNKHVGIILAGPKKNASIRNSYEMRAFAPVINVNEDPVCGSGSVALARYLQELYNFEESTSITISQGGRLQRDGHIVASIIQEGDGNTSYHVAGHAITVIDGNIAL</sequence>
<dbReference type="PIRSF" id="PIRSF016184">
    <property type="entry name" value="PhzC_PhzF"/>
    <property type="match status" value="1"/>
</dbReference>
<reference evidence="3" key="2">
    <citation type="journal article" date="2011" name="G3 (Bethesda)">
        <title>The awesome power of yeast evolutionary genetics: New genome sequences and strain resources for the Saccharomyces sensu stricto genus.</title>
        <authorList>
            <person name="Scannell D.R."/>
            <person name="Zill O.A."/>
            <person name="Rokas A."/>
            <person name="Payen C."/>
            <person name="Dunham M.J."/>
            <person name="Eisen M.B."/>
            <person name="Rine J."/>
            <person name="Johnston M."/>
            <person name="Hittinger C.T."/>
        </authorList>
    </citation>
    <scope>GENOME REANNOTATION</scope>
    <source>
        <strain evidence="3">ATCC MYA-4449 / AS 2.2408 / CBS 8840 / NBRC 1802 / NCYC 2889</strain>
    </source>
</reference>
<dbReference type="Gene3D" id="3.10.310.10">
    <property type="entry name" value="Diaminopimelate Epimerase, Chain A, domain 1"/>
    <property type="match status" value="2"/>
</dbReference>
<keyword evidence="3" id="KW-1185">Reference proteome</keyword>